<evidence type="ECO:0000313" key="5">
    <source>
        <dbReference type="Proteomes" id="UP000270697"/>
    </source>
</evidence>
<evidence type="ECO:0000313" key="3">
    <source>
        <dbReference type="EMBL" id="SFO36798.1"/>
    </source>
</evidence>
<dbReference type="Proteomes" id="UP000199398">
    <property type="component" value="Unassembled WGS sequence"/>
</dbReference>
<dbReference type="EMBL" id="RBXX01000002">
    <property type="protein sequence ID" value="RKT87480.1"/>
    <property type="molecule type" value="Genomic_DNA"/>
</dbReference>
<gene>
    <name evidence="2" type="ORF">ATL45_5899</name>
    <name evidence="3" type="ORF">SAMN05421805_11354</name>
</gene>
<proteinExistence type="predicted"/>
<name>A0A1I5GLC3_9PSEU</name>
<feature type="compositionally biased region" description="Basic and acidic residues" evidence="1">
    <location>
        <begin position="83"/>
        <end position="96"/>
    </location>
</feature>
<feature type="region of interest" description="Disordered" evidence="1">
    <location>
        <begin position="83"/>
        <end position="119"/>
    </location>
</feature>
<evidence type="ECO:0000313" key="4">
    <source>
        <dbReference type="Proteomes" id="UP000199398"/>
    </source>
</evidence>
<evidence type="ECO:0000313" key="2">
    <source>
        <dbReference type="EMBL" id="RKT87480.1"/>
    </source>
</evidence>
<dbReference type="EMBL" id="FOUP01000013">
    <property type="protein sequence ID" value="SFO36798.1"/>
    <property type="molecule type" value="Genomic_DNA"/>
</dbReference>
<protein>
    <submittedName>
        <fullName evidence="3">Uncharacterized protein</fullName>
    </submittedName>
</protein>
<sequence length="119" mass="12902">MWVIFVAGKPLFQRIDFRLVTAQHSTTEAALRDAVDTALIDLLTAQHNPADRAQQELSRAVDMLDQHPQIEVSADAAAAVRTAAEHLAHGSPEDARTALVTARGRLSQPGSRLASRNAR</sequence>
<accession>A0A1I5GLC3</accession>
<dbReference type="AlphaFoldDB" id="A0A1I5GLC3"/>
<reference evidence="2 5" key="2">
    <citation type="submission" date="2018-10" db="EMBL/GenBank/DDBJ databases">
        <title>Sequencing the genomes of 1000 actinobacteria strains.</title>
        <authorList>
            <person name="Klenk H.-P."/>
        </authorList>
    </citation>
    <scope>NUCLEOTIDE SEQUENCE [LARGE SCALE GENOMIC DNA]</scope>
    <source>
        <strain evidence="2 5">DSM 45119</strain>
    </source>
</reference>
<dbReference type="Proteomes" id="UP000270697">
    <property type="component" value="Unassembled WGS sequence"/>
</dbReference>
<reference evidence="3 4" key="1">
    <citation type="submission" date="2016-10" db="EMBL/GenBank/DDBJ databases">
        <authorList>
            <person name="de Groot N.N."/>
        </authorList>
    </citation>
    <scope>NUCLEOTIDE SEQUENCE [LARGE SCALE GENOMIC DNA]</scope>
    <source>
        <strain evidence="3 4">CPCC 201259</strain>
    </source>
</reference>
<evidence type="ECO:0000256" key="1">
    <source>
        <dbReference type="SAM" id="MobiDB-lite"/>
    </source>
</evidence>
<keyword evidence="5" id="KW-1185">Reference proteome</keyword>
<organism evidence="3 4">
    <name type="scientific">Saccharopolyspora antimicrobica</name>
    <dbReference type="NCBI Taxonomy" id="455193"/>
    <lineage>
        <taxon>Bacteria</taxon>
        <taxon>Bacillati</taxon>
        <taxon>Actinomycetota</taxon>
        <taxon>Actinomycetes</taxon>
        <taxon>Pseudonocardiales</taxon>
        <taxon>Pseudonocardiaceae</taxon>
        <taxon>Saccharopolyspora</taxon>
    </lineage>
</organism>